<dbReference type="GO" id="GO:0007165">
    <property type="term" value="P:signal transduction"/>
    <property type="evidence" value="ECO:0007669"/>
    <property type="project" value="InterPro"/>
</dbReference>
<evidence type="ECO:0000256" key="2">
    <source>
        <dbReference type="ARBA" id="ARBA00004479"/>
    </source>
</evidence>
<evidence type="ECO:0000256" key="5">
    <source>
        <dbReference type="ARBA" id="ARBA00022614"/>
    </source>
</evidence>
<keyword evidence="12 19" id="KW-0472">Membrane</keyword>
<evidence type="ECO:0000256" key="17">
    <source>
        <dbReference type="PROSITE-ProRule" id="PRU00267"/>
    </source>
</evidence>
<dbReference type="STRING" id="7739.C3ZB45"/>
<evidence type="ECO:0000256" key="4">
    <source>
        <dbReference type="ARBA" id="ARBA00022588"/>
    </source>
</evidence>
<evidence type="ECO:0000256" key="9">
    <source>
        <dbReference type="ARBA" id="ARBA00022859"/>
    </source>
</evidence>
<evidence type="ECO:0000256" key="8">
    <source>
        <dbReference type="ARBA" id="ARBA00022737"/>
    </source>
</evidence>
<comment type="similarity">
    <text evidence="3">Belongs to the Toll-like receptor family.</text>
</comment>
<evidence type="ECO:0000256" key="13">
    <source>
        <dbReference type="ARBA" id="ARBA00023170"/>
    </source>
</evidence>
<dbReference type="SUPFAM" id="SSF52200">
    <property type="entry name" value="Toll/Interleukin receptor TIR domain"/>
    <property type="match status" value="1"/>
</dbReference>
<evidence type="ECO:0000256" key="1">
    <source>
        <dbReference type="ARBA" id="ARBA00004123"/>
    </source>
</evidence>
<dbReference type="InterPro" id="IPR035897">
    <property type="entry name" value="Toll_tir_struct_dom_sf"/>
</dbReference>
<dbReference type="SUPFAM" id="SSF52058">
    <property type="entry name" value="L domain-like"/>
    <property type="match status" value="3"/>
</dbReference>
<sequence length="1554" mass="173303">MHREQKTGLVPHTWAILPFYNNPSHTAATVNTPHNQVSQDCHGNAAPLSRQPLVSSDSVRKTPSLPHPYLVVTHIGCADRDMDIVYHNQHAYSGHVVSCYSQFNQYNFNQSSGRFGNMMFDVVYEAKEGFYYTVMKSSGRFGNMMFDVVYEAKEGFYYTVMKGTSNNFVNNRMAEQDTDFSLSTETFHTPSFGDEEFQIPPITPPPACESDMVGTARSYNEPTPQFPPQNLDIPPITLADALHMEEGMNTTSRAFPATCMGSTNVPDSSVVAMTTRHSPMDMAFDQASSSSQSTFNSDHMGHMTSSSQSAYGNSPLTTISQSTLSEQLGLDQGASFGVGAPSPGSKSTSPSGSPNSGDGQDESDDNVPLKFLAQGLKRAAAAAATQEPAPAAPAPKKRTPKKRRKKDPNEPQKPVSAYALFFRDTQAAIKGQNPNATFGEVSKIVASMWDSLGEEQKQVYKKKTEAAKKEYLKQLAAYRASLVSQAAVDQAESEEAKKQNNISLSHSALRNIAPKPNMSPPASTTVVRTSPPRHIMQQSPPHSHPAYTQMAPLQTQMHMSRQQCLRQGCENFAIESPDWDNEYCSNECVVSHCSEGSPDGSTHPSTTSKLWKNPNNLEVSSSGAAKSSFNLDFLRNCVRTGQTAVSCTRRRLRHVPLGIPVGTARLNLTNNLFNIIRPGMFPGLTNLEILDLSRNLILDIWSGSFRNTRNLRMLYLNHNNITALPRDAFDGLARLELLGLAYTRLSNLGSVEFLTPTLRSLNFLSFAGNGISSCKLGNEFRNLKGLALLDLAYNAIVDLERDCFASLNDSHVKTLDLSFNSIQVISQPVFWPFRNLSDLYLGGNKLDAKRLDTTFENLNSIETSSLRLSFDNSTFLAGVPTPPSTTTFERLSNLPITHLDLSYVGLRVLPESGLFSFFPRLESLLLVGNDIKDLPKTAFSGLGNLKTLDMSQNDNLINVPKGSFVGLGNLTSLSLTLAKGRSTIAGSVFLNLPRLKSLTISGPANEHAVGKFTLYSLRGLWCLESLIVDWNDLPEVPTPALGKVNGTLKKLSFIRGHISALESGKFRGFKRLETLDFTFNKLSSLPEYAFDGLINLTYLKLSHNFIRSIDKTAFSGLFRLKKLYLENNNLCVKADIPFLPPFTDLSSLVSLHLDEQTLDCYSPGGIQSFPPDFFAGLISLKMLYLGHNNLRAMLDQEETSRPFANLTSLEELDLSHNNFHSMTSLPFENLQNLTSLDLSSNWIQSIPVAMFKSLPKLRTLKLNSNHRLGALPEDGFDFLQNLENLNLEDNPLQCTCEEEWFHDWVVSNKTKTLFYNLSNYGCVSPERLVHKTILDFDAEAQGCHDKTGIHVAISGAILLCVFLVGVVVGYRNRWYIKYGCFVIKARFHGYQALREANVPKKFDAFVSYNHNDRAWVMDELVPHLEEEGEPFRLCLDYRDFVPGAPITDNIVNAIYDSRKTVCLVTEEFLKSEWCEMEVQMATYRLFDEQVDVLILVFLEDIPDRALHRYQRLRRLMCKRTYLEWPKDPQGKALFWERLKDALKTGDRPPIQNII</sequence>
<evidence type="ECO:0000256" key="14">
    <source>
        <dbReference type="ARBA" id="ARBA00023180"/>
    </source>
</evidence>
<dbReference type="SMART" id="SM00082">
    <property type="entry name" value="LRRCT"/>
    <property type="match status" value="1"/>
</dbReference>
<feature type="domain" description="TIR" evidence="20">
    <location>
        <begin position="1400"/>
        <end position="1542"/>
    </location>
</feature>
<evidence type="ECO:0000256" key="12">
    <source>
        <dbReference type="ARBA" id="ARBA00023136"/>
    </source>
</evidence>
<dbReference type="SMART" id="SM00255">
    <property type="entry name" value="TIR"/>
    <property type="match status" value="1"/>
</dbReference>
<dbReference type="Pfam" id="PF01582">
    <property type="entry name" value="TIR"/>
    <property type="match status" value="1"/>
</dbReference>
<keyword evidence="5" id="KW-0433">Leucine-rich repeat</keyword>
<feature type="region of interest" description="Disordered" evidence="18">
    <location>
        <begin position="285"/>
        <end position="317"/>
    </location>
</feature>
<feature type="compositionally biased region" description="Low complexity" evidence="18">
    <location>
        <begin position="339"/>
        <end position="357"/>
    </location>
</feature>
<dbReference type="PROSITE" id="PS51450">
    <property type="entry name" value="LRR"/>
    <property type="match status" value="6"/>
</dbReference>
<accession>C3ZB45</accession>
<feature type="transmembrane region" description="Helical" evidence="19">
    <location>
        <begin position="1349"/>
        <end position="1370"/>
    </location>
</feature>
<evidence type="ECO:0000256" key="6">
    <source>
        <dbReference type="ARBA" id="ARBA00022692"/>
    </source>
</evidence>
<keyword evidence="8" id="KW-0677">Repeat</keyword>
<feature type="DNA-binding region" description="HMG box" evidence="17">
    <location>
        <begin position="411"/>
        <end position="479"/>
    </location>
</feature>
<dbReference type="InterPro" id="IPR032675">
    <property type="entry name" value="LRR_dom_sf"/>
</dbReference>
<dbReference type="CDD" id="cd21995">
    <property type="entry name" value="HMG-box_TOX-like"/>
    <property type="match status" value="1"/>
</dbReference>
<keyword evidence="6 19" id="KW-0812">Transmembrane</keyword>
<dbReference type="SUPFAM" id="SSF47095">
    <property type="entry name" value="HMG-box"/>
    <property type="match status" value="1"/>
</dbReference>
<keyword evidence="16 17" id="KW-0539">Nucleus</keyword>
<dbReference type="EMBL" id="GG666603">
    <property type="protein sequence ID" value="EEN50082.1"/>
    <property type="molecule type" value="Genomic_DNA"/>
</dbReference>
<keyword evidence="13" id="KW-0675">Receptor</keyword>
<keyword evidence="4" id="KW-0399">Innate immunity</keyword>
<dbReference type="GO" id="GO:0045087">
    <property type="term" value="P:innate immune response"/>
    <property type="evidence" value="ECO:0007669"/>
    <property type="project" value="UniProtKB-KW"/>
</dbReference>
<reference evidence="22" key="1">
    <citation type="journal article" date="2008" name="Nature">
        <title>The amphioxus genome and the evolution of the chordate karyotype.</title>
        <authorList>
            <consortium name="US DOE Joint Genome Institute (JGI-PGF)"/>
            <person name="Putnam N.H."/>
            <person name="Butts T."/>
            <person name="Ferrier D.E.K."/>
            <person name="Furlong R.F."/>
            <person name="Hellsten U."/>
            <person name="Kawashima T."/>
            <person name="Robinson-Rechavi M."/>
            <person name="Shoguchi E."/>
            <person name="Terry A."/>
            <person name="Yu J.-K."/>
            <person name="Benito-Gutierrez E.L."/>
            <person name="Dubchak I."/>
            <person name="Garcia-Fernandez J."/>
            <person name="Gibson-Brown J.J."/>
            <person name="Grigoriev I.V."/>
            <person name="Horton A.C."/>
            <person name="de Jong P.J."/>
            <person name="Jurka J."/>
            <person name="Kapitonov V.V."/>
            <person name="Kohara Y."/>
            <person name="Kuroki Y."/>
            <person name="Lindquist E."/>
            <person name="Lucas S."/>
            <person name="Osoegawa K."/>
            <person name="Pennacchio L.A."/>
            <person name="Salamov A.A."/>
            <person name="Satou Y."/>
            <person name="Sauka-Spengler T."/>
            <person name="Schmutz J."/>
            <person name="Shin-I T."/>
            <person name="Toyoda A."/>
            <person name="Bronner-Fraser M."/>
            <person name="Fujiyama A."/>
            <person name="Holland L.Z."/>
            <person name="Holland P.W.H."/>
            <person name="Satoh N."/>
            <person name="Rokhsar D.S."/>
        </authorList>
    </citation>
    <scope>NUCLEOTIDE SEQUENCE [LARGE SCALE GENOMIC DNA]</scope>
    <source>
        <strain evidence="22">S238N-H82</strain>
        <tissue evidence="22">Testes</tissue>
    </source>
</reference>
<keyword evidence="11 17" id="KW-0238">DNA-binding</keyword>
<dbReference type="PANTHER" id="PTHR24365">
    <property type="entry name" value="TOLL-LIKE RECEPTOR"/>
    <property type="match status" value="1"/>
</dbReference>
<dbReference type="eggNOG" id="KOG4641">
    <property type="taxonomic scope" value="Eukaryota"/>
</dbReference>
<dbReference type="InterPro" id="IPR009071">
    <property type="entry name" value="HMG_box_dom"/>
</dbReference>
<proteinExistence type="inferred from homology"/>
<dbReference type="FunFam" id="3.40.50.10140:FF:000001">
    <property type="entry name" value="Toll-like receptor 2"/>
    <property type="match status" value="1"/>
</dbReference>
<evidence type="ECO:0000313" key="22">
    <source>
        <dbReference type="EMBL" id="EEN50082.1"/>
    </source>
</evidence>
<dbReference type="InterPro" id="IPR001611">
    <property type="entry name" value="Leu-rich_rpt"/>
</dbReference>
<keyword evidence="9" id="KW-0391">Immunity</keyword>
<dbReference type="eggNOG" id="KOG0381">
    <property type="taxonomic scope" value="Eukaryota"/>
</dbReference>
<feature type="domain" description="HMG box" evidence="21">
    <location>
        <begin position="411"/>
        <end position="479"/>
    </location>
</feature>
<evidence type="ECO:0000256" key="10">
    <source>
        <dbReference type="ARBA" id="ARBA00022989"/>
    </source>
</evidence>
<dbReference type="InterPro" id="IPR000157">
    <property type="entry name" value="TIR_dom"/>
</dbReference>
<dbReference type="InterPro" id="IPR000483">
    <property type="entry name" value="Cys-rich_flank_reg_C"/>
</dbReference>
<keyword evidence="10 19" id="KW-1133">Transmembrane helix</keyword>
<evidence type="ECO:0008006" key="23">
    <source>
        <dbReference type="Google" id="ProtNLM"/>
    </source>
</evidence>
<dbReference type="Gene3D" id="3.40.50.10140">
    <property type="entry name" value="Toll/interleukin-1 receptor homology (TIR) domain"/>
    <property type="match status" value="1"/>
</dbReference>
<dbReference type="Pfam" id="PF13855">
    <property type="entry name" value="LRR_8"/>
    <property type="match status" value="6"/>
</dbReference>
<dbReference type="Pfam" id="PF00505">
    <property type="entry name" value="HMG_box"/>
    <property type="match status" value="1"/>
</dbReference>
<dbReference type="InterPro" id="IPR036910">
    <property type="entry name" value="HMG_box_dom_sf"/>
</dbReference>
<feature type="compositionally biased region" description="Polar residues" evidence="18">
    <location>
        <begin position="303"/>
        <end position="317"/>
    </location>
</feature>
<evidence type="ECO:0000256" key="15">
    <source>
        <dbReference type="ARBA" id="ARBA00023198"/>
    </source>
</evidence>
<feature type="compositionally biased region" description="Low complexity" evidence="18">
    <location>
        <begin position="285"/>
        <end position="297"/>
    </location>
</feature>
<organism>
    <name type="scientific">Branchiostoma floridae</name>
    <name type="common">Florida lancelet</name>
    <name type="synonym">Amphioxus</name>
    <dbReference type="NCBI Taxonomy" id="7739"/>
    <lineage>
        <taxon>Eukaryota</taxon>
        <taxon>Metazoa</taxon>
        <taxon>Chordata</taxon>
        <taxon>Cephalochordata</taxon>
        <taxon>Leptocardii</taxon>
        <taxon>Amphioxiformes</taxon>
        <taxon>Branchiostomatidae</taxon>
        <taxon>Branchiostoma</taxon>
    </lineage>
</organism>
<dbReference type="PROSITE" id="PS50104">
    <property type="entry name" value="TIR"/>
    <property type="match status" value="1"/>
</dbReference>
<dbReference type="GO" id="GO:0003677">
    <property type="term" value="F:DNA binding"/>
    <property type="evidence" value="ECO:0007669"/>
    <property type="project" value="UniProtKB-UniRule"/>
</dbReference>
<gene>
    <name evidence="22" type="ORF">BRAFLDRAFT_68489</name>
</gene>
<feature type="compositionally biased region" description="Basic residues" evidence="18">
    <location>
        <begin position="395"/>
        <end position="406"/>
    </location>
</feature>
<dbReference type="Gene3D" id="3.80.10.10">
    <property type="entry name" value="Ribonuclease Inhibitor"/>
    <property type="match status" value="5"/>
</dbReference>
<evidence type="ECO:0000259" key="20">
    <source>
        <dbReference type="PROSITE" id="PS50104"/>
    </source>
</evidence>
<keyword evidence="14" id="KW-0325">Glycoprotein</keyword>
<feature type="compositionally biased region" description="Low complexity" evidence="18">
    <location>
        <begin position="377"/>
        <end position="389"/>
    </location>
</feature>
<evidence type="ECO:0000259" key="21">
    <source>
        <dbReference type="PROSITE" id="PS50118"/>
    </source>
</evidence>
<dbReference type="GO" id="GO:0005634">
    <property type="term" value="C:nucleus"/>
    <property type="evidence" value="ECO:0007669"/>
    <property type="project" value="UniProtKB-SubCell"/>
</dbReference>
<evidence type="ECO:0000256" key="11">
    <source>
        <dbReference type="ARBA" id="ARBA00023125"/>
    </source>
</evidence>
<evidence type="ECO:0000256" key="16">
    <source>
        <dbReference type="ARBA" id="ARBA00023242"/>
    </source>
</evidence>
<dbReference type="PANTHER" id="PTHR24365:SF530">
    <property type="entry name" value="MSTPROX-RELATED"/>
    <property type="match status" value="1"/>
</dbReference>
<dbReference type="GO" id="GO:0016020">
    <property type="term" value="C:membrane"/>
    <property type="evidence" value="ECO:0007669"/>
    <property type="project" value="UniProtKB-SubCell"/>
</dbReference>
<evidence type="ECO:0000256" key="3">
    <source>
        <dbReference type="ARBA" id="ARBA00009634"/>
    </source>
</evidence>
<dbReference type="SMART" id="SM00398">
    <property type="entry name" value="HMG"/>
    <property type="match status" value="1"/>
</dbReference>
<dbReference type="SMART" id="SM00369">
    <property type="entry name" value="LRR_TYP"/>
    <property type="match status" value="16"/>
</dbReference>
<dbReference type="InParanoid" id="C3ZB45"/>
<dbReference type="FunFam" id="1.10.30.10:FF:000005">
    <property type="entry name" value="TOX high mobility group box family member 3"/>
    <property type="match status" value="1"/>
</dbReference>
<evidence type="ECO:0000256" key="18">
    <source>
        <dbReference type="SAM" id="MobiDB-lite"/>
    </source>
</evidence>
<name>C3ZB45_BRAFL</name>
<dbReference type="PROSITE" id="PS50118">
    <property type="entry name" value="HMG_BOX_2"/>
    <property type="match status" value="1"/>
</dbReference>
<evidence type="ECO:0000256" key="19">
    <source>
        <dbReference type="SAM" id="Phobius"/>
    </source>
</evidence>
<evidence type="ECO:0000256" key="7">
    <source>
        <dbReference type="ARBA" id="ARBA00022729"/>
    </source>
</evidence>
<keyword evidence="15" id="KW-0395">Inflammatory response</keyword>
<dbReference type="Gene3D" id="1.10.30.10">
    <property type="entry name" value="High mobility group box domain"/>
    <property type="match status" value="1"/>
</dbReference>
<dbReference type="InterPro" id="IPR003591">
    <property type="entry name" value="Leu-rich_rpt_typical-subtyp"/>
</dbReference>
<dbReference type="SMART" id="SM00365">
    <property type="entry name" value="LRR_SD22"/>
    <property type="match status" value="8"/>
</dbReference>
<comment type="subcellular location">
    <subcellularLocation>
        <location evidence="2">Membrane</location>
        <topology evidence="2">Single-pass type I membrane protein</topology>
    </subcellularLocation>
    <subcellularLocation>
        <location evidence="1">Nucleus</location>
    </subcellularLocation>
</comment>
<protein>
    <recommendedName>
        <fullName evidence="23">HMG box domain-containing protein</fullName>
    </recommendedName>
</protein>
<feature type="region of interest" description="Disordered" evidence="18">
    <location>
        <begin position="332"/>
        <end position="416"/>
    </location>
</feature>
<keyword evidence="7" id="KW-0732">Signal</keyword>